<evidence type="ECO:0000256" key="1">
    <source>
        <dbReference type="ARBA" id="ARBA00009614"/>
    </source>
</evidence>
<feature type="binding site" evidence="11">
    <location>
        <position position="265"/>
    </location>
    <ligand>
        <name>Zn(2+)</name>
        <dbReference type="ChEBI" id="CHEBI:29105"/>
        <label>2</label>
        <note>catalytic</note>
    </ligand>
</feature>
<feature type="binding site" evidence="11">
    <location>
        <position position="239"/>
    </location>
    <ligand>
        <name>Ca(2+)</name>
        <dbReference type="ChEBI" id="CHEBI:29108"/>
        <label>3</label>
    </ligand>
</feature>
<feature type="binding site" evidence="11">
    <location>
        <position position="237"/>
    </location>
    <ligand>
        <name>Zn(2+)</name>
        <dbReference type="ChEBI" id="CHEBI:29105"/>
        <label>1</label>
    </ligand>
</feature>
<dbReference type="InterPro" id="IPR002477">
    <property type="entry name" value="Peptidoglycan-bd-like"/>
</dbReference>
<evidence type="ECO:0000256" key="10">
    <source>
        <dbReference type="PIRSR" id="PIRSR621190-1"/>
    </source>
</evidence>
<feature type="binding site" evidence="11">
    <location>
        <position position="214"/>
    </location>
    <ligand>
        <name>Zn(2+)</name>
        <dbReference type="ChEBI" id="CHEBI:29105"/>
        <label>1</label>
    </ligand>
</feature>
<feature type="binding site" evidence="11">
    <location>
        <position position="275"/>
    </location>
    <ligand>
        <name>Zn(2+)</name>
        <dbReference type="ChEBI" id="CHEBI:29105"/>
        <label>2</label>
        <note>catalytic</note>
    </ligand>
</feature>
<feature type="domain" description="Peptidase metallopeptidase" evidence="13">
    <location>
        <begin position="143"/>
        <end position="310"/>
    </location>
</feature>
<keyword evidence="2" id="KW-0645">Protease</keyword>
<comment type="cofactor">
    <cofactor evidence="11">
        <name>Ca(2+)</name>
        <dbReference type="ChEBI" id="CHEBI:29108"/>
    </cofactor>
    <text evidence="11">Can bind about 5 Ca(2+) ions per subunit.</text>
</comment>
<dbReference type="GO" id="GO:0006508">
    <property type="term" value="P:proteolysis"/>
    <property type="evidence" value="ECO:0007669"/>
    <property type="project" value="UniProtKB-KW"/>
</dbReference>
<evidence type="ECO:0000256" key="7">
    <source>
        <dbReference type="ARBA" id="ARBA00023049"/>
    </source>
</evidence>
<dbReference type="Proteomes" id="UP000541444">
    <property type="component" value="Unassembled WGS sequence"/>
</dbReference>
<dbReference type="PRINTS" id="PR00138">
    <property type="entry name" value="MATRIXIN"/>
</dbReference>
<keyword evidence="11" id="KW-0106">Calcium</keyword>
<evidence type="ECO:0000256" key="5">
    <source>
        <dbReference type="ARBA" id="ARBA00022801"/>
    </source>
</evidence>
<evidence type="ECO:0000259" key="13">
    <source>
        <dbReference type="SMART" id="SM00235"/>
    </source>
</evidence>
<feature type="active site" evidence="10">
    <location>
        <position position="266"/>
    </location>
</feature>
<dbReference type="SMART" id="SM00235">
    <property type="entry name" value="ZnMc"/>
    <property type="match status" value="1"/>
</dbReference>
<comment type="similarity">
    <text evidence="1">Belongs to the peptidase M10A family. Matrix metalloproteinases (MMPs) subfamily.</text>
</comment>
<dbReference type="InterPro" id="IPR001818">
    <property type="entry name" value="Pept_M10_metallopeptidase"/>
</dbReference>
<gene>
    <name evidence="14" type="ORF">GIB67_001185</name>
</gene>
<evidence type="ECO:0000256" key="12">
    <source>
        <dbReference type="SAM" id="SignalP"/>
    </source>
</evidence>
<dbReference type="OrthoDB" id="406838at2759"/>
<dbReference type="InterPro" id="IPR006026">
    <property type="entry name" value="Peptidase_Metallo"/>
</dbReference>
<keyword evidence="5" id="KW-0378">Hydrolase</keyword>
<dbReference type="GO" id="GO:0031012">
    <property type="term" value="C:extracellular matrix"/>
    <property type="evidence" value="ECO:0007669"/>
    <property type="project" value="InterPro"/>
</dbReference>
<dbReference type="PANTHER" id="PTHR10201">
    <property type="entry name" value="MATRIX METALLOPROTEINASE"/>
    <property type="match status" value="1"/>
</dbReference>
<dbReference type="GO" id="GO:0008270">
    <property type="term" value="F:zinc ion binding"/>
    <property type="evidence" value="ECO:0007669"/>
    <property type="project" value="InterPro"/>
</dbReference>
<evidence type="ECO:0000256" key="3">
    <source>
        <dbReference type="ARBA" id="ARBA00022723"/>
    </source>
</evidence>
<feature type="binding site" evidence="11">
    <location>
        <position position="283"/>
    </location>
    <ligand>
        <name>Zn(2+)</name>
        <dbReference type="ChEBI" id="CHEBI:29105"/>
        <label>2</label>
        <note>catalytic</note>
    </ligand>
</feature>
<feature type="binding site" evidence="11">
    <location>
        <position position="227"/>
    </location>
    <ligand>
        <name>Zn(2+)</name>
        <dbReference type="ChEBI" id="CHEBI:29105"/>
        <label>1</label>
    </ligand>
</feature>
<dbReference type="Gene3D" id="3.40.390.10">
    <property type="entry name" value="Collagenase (Catalytic Domain)"/>
    <property type="match status" value="1"/>
</dbReference>
<evidence type="ECO:0000256" key="6">
    <source>
        <dbReference type="ARBA" id="ARBA00022833"/>
    </source>
</evidence>
<evidence type="ECO:0000313" key="14">
    <source>
        <dbReference type="EMBL" id="KAF6141633.1"/>
    </source>
</evidence>
<dbReference type="GO" id="GO:0030198">
    <property type="term" value="P:extracellular matrix organization"/>
    <property type="evidence" value="ECO:0007669"/>
    <property type="project" value="TreeGrafter"/>
</dbReference>
<dbReference type="SUPFAM" id="SSF47090">
    <property type="entry name" value="PGBD-like"/>
    <property type="match status" value="1"/>
</dbReference>
<dbReference type="AlphaFoldDB" id="A0A7J7LG82"/>
<dbReference type="GO" id="GO:0004222">
    <property type="term" value="F:metalloendopeptidase activity"/>
    <property type="evidence" value="ECO:0007669"/>
    <property type="project" value="InterPro"/>
</dbReference>
<evidence type="ECO:0000256" key="8">
    <source>
        <dbReference type="ARBA" id="ARBA00023145"/>
    </source>
</evidence>
<feature type="binding site" description="in inhibited form" evidence="11">
    <location>
        <position position="123"/>
    </location>
    <ligand>
        <name>Zn(2+)</name>
        <dbReference type="ChEBI" id="CHEBI:29105"/>
        <label>2</label>
        <note>catalytic</note>
    </ligand>
</feature>
<comment type="caution">
    <text evidence="14">The sequence shown here is derived from an EMBL/GenBank/DDBJ whole genome shotgun (WGS) entry which is preliminary data.</text>
</comment>
<evidence type="ECO:0000256" key="11">
    <source>
        <dbReference type="PIRSR" id="PIRSR621190-2"/>
    </source>
</evidence>
<dbReference type="InterPro" id="IPR024079">
    <property type="entry name" value="MetalloPept_cat_dom_sf"/>
</dbReference>
<sequence>MFPFYTSLSLLLLFNSFSSSFARPNPRTLITIIPVSHNNATWHEFERFLDVGKGDGVVTGISELKSYFHQFGYLELRDTDMNFTDIFDENFELAVFRYQSKLGLPGTGKFDSITISQIMSPRCGVRDDAHKLHATEHFNYFNGKPRWSRRTPMKLIYAFSKNNWIEHLDINDIKAIFQRAFVRWASVIPVTFSETIEYHKADIKIGFYRGDHGDGRPFDGLLGVLGHGFAPKSGRLHLDAAETWAVDFGSEKSMVAVDLESVATHEIGHVLGLAHTSVKDAVMYPSLSPRTKNVELKLDDIEGVQDLYGSNPNFSFSYLLESDTSSSSNLKLGLRTFRSKWSHVNVPAKEMTYLIDPGGSRSKLSGPNSSELMA</sequence>
<dbReference type="InterPro" id="IPR033739">
    <property type="entry name" value="M10A_MMP"/>
</dbReference>
<keyword evidence="8" id="KW-0865">Zymogen</keyword>
<reference evidence="14 15" key="1">
    <citation type="journal article" date="2020" name="IScience">
        <title>Genome Sequencing of the Endangered Kingdonia uniflora (Circaeasteraceae, Ranunculales) Reveals Potential Mechanisms of Evolutionary Specialization.</title>
        <authorList>
            <person name="Sun Y."/>
            <person name="Deng T."/>
            <person name="Zhang A."/>
            <person name="Moore M.J."/>
            <person name="Landis J.B."/>
            <person name="Lin N."/>
            <person name="Zhang H."/>
            <person name="Zhang X."/>
            <person name="Huang J."/>
            <person name="Zhang X."/>
            <person name="Sun H."/>
            <person name="Wang H."/>
        </authorList>
    </citation>
    <scope>NUCLEOTIDE SEQUENCE [LARGE SCALE GENOMIC DNA]</scope>
    <source>
        <strain evidence="14">TB1705</strain>
        <tissue evidence="14">Leaf</tissue>
    </source>
</reference>
<feature type="binding site" evidence="11">
    <location>
        <position position="242"/>
    </location>
    <ligand>
        <name>Ca(2+)</name>
        <dbReference type="ChEBI" id="CHEBI:29108"/>
        <label>3</label>
    </ligand>
</feature>
<keyword evidence="4 12" id="KW-0732">Signal</keyword>
<dbReference type="InterPro" id="IPR036365">
    <property type="entry name" value="PGBD-like_sf"/>
</dbReference>
<dbReference type="Pfam" id="PF01471">
    <property type="entry name" value="PG_binding_1"/>
    <property type="match status" value="1"/>
</dbReference>
<feature type="binding site" evidence="11">
    <location>
        <position position="220"/>
    </location>
    <ligand>
        <name>Ca(2+)</name>
        <dbReference type="ChEBI" id="CHEBI:29108"/>
        <label>3</label>
    </ligand>
</feature>
<keyword evidence="3 11" id="KW-0479">Metal-binding</keyword>
<evidence type="ECO:0000256" key="9">
    <source>
        <dbReference type="ARBA" id="ARBA00023180"/>
    </source>
</evidence>
<evidence type="ECO:0000256" key="2">
    <source>
        <dbReference type="ARBA" id="ARBA00022670"/>
    </source>
</evidence>
<feature type="signal peptide" evidence="12">
    <location>
        <begin position="1"/>
        <end position="22"/>
    </location>
</feature>
<dbReference type="CDD" id="cd04278">
    <property type="entry name" value="ZnMc_MMP"/>
    <property type="match status" value="1"/>
</dbReference>
<accession>A0A7J7LG82</accession>
<keyword evidence="15" id="KW-1185">Reference proteome</keyword>
<dbReference type="Pfam" id="PF00413">
    <property type="entry name" value="Peptidase_M10"/>
    <property type="match status" value="1"/>
</dbReference>
<proteinExistence type="inferred from homology"/>
<dbReference type="GO" id="GO:0030574">
    <property type="term" value="P:collagen catabolic process"/>
    <property type="evidence" value="ECO:0007669"/>
    <property type="project" value="TreeGrafter"/>
</dbReference>
<feature type="chain" id="PRO_5029814201" description="Peptidase metallopeptidase domain-containing protein" evidence="12">
    <location>
        <begin position="23"/>
        <end position="374"/>
    </location>
</feature>
<protein>
    <recommendedName>
        <fullName evidence="13">Peptidase metallopeptidase domain-containing protein</fullName>
    </recommendedName>
</protein>
<evidence type="ECO:0000313" key="15">
    <source>
        <dbReference type="Proteomes" id="UP000541444"/>
    </source>
</evidence>
<feature type="binding site" evidence="11">
    <location>
        <position position="242"/>
    </location>
    <ligand>
        <name>Ca(2+)</name>
        <dbReference type="ChEBI" id="CHEBI:29108"/>
        <label>1</label>
    </ligand>
</feature>
<feature type="binding site" evidence="11">
    <location>
        <position position="202"/>
    </location>
    <ligand>
        <name>Ca(2+)</name>
        <dbReference type="ChEBI" id="CHEBI:29108"/>
        <label>2</label>
    </ligand>
</feature>
<keyword evidence="6 11" id="KW-0862">Zinc</keyword>
<dbReference type="EMBL" id="JACGCM010002300">
    <property type="protein sequence ID" value="KAF6141633.1"/>
    <property type="molecule type" value="Genomic_DNA"/>
</dbReference>
<comment type="cofactor">
    <cofactor evidence="11">
        <name>Zn(2+)</name>
        <dbReference type="ChEBI" id="CHEBI:29105"/>
    </cofactor>
    <text evidence="11">Binds 2 Zn(2+) ions per subunit.</text>
</comment>
<dbReference type="InterPro" id="IPR021190">
    <property type="entry name" value="Pept_M10A"/>
</dbReference>
<feature type="binding site" evidence="11">
    <location>
        <position position="269"/>
    </location>
    <ligand>
        <name>Zn(2+)</name>
        <dbReference type="ChEBI" id="CHEBI:29105"/>
        <label>2</label>
        <note>catalytic</note>
    </ligand>
</feature>
<evidence type="ECO:0000256" key="4">
    <source>
        <dbReference type="ARBA" id="ARBA00022729"/>
    </source>
</evidence>
<keyword evidence="7" id="KW-0482">Metalloprotease</keyword>
<feature type="binding site" evidence="11">
    <location>
        <position position="212"/>
    </location>
    <ligand>
        <name>Zn(2+)</name>
        <dbReference type="ChEBI" id="CHEBI:29105"/>
        <label>1</label>
    </ligand>
</feature>
<organism evidence="14 15">
    <name type="scientific">Kingdonia uniflora</name>
    <dbReference type="NCBI Taxonomy" id="39325"/>
    <lineage>
        <taxon>Eukaryota</taxon>
        <taxon>Viridiplantae</taxon>
        <taxon>Streptophyta</taxon>
        <taxon>Embryophyta</taxon>
        <taxon>Tracheophyta</taxon>
        <taxon>Spermatophyta</taxon>
        <taxon>Magnoliopsida</taxon>
        <taxon>Ranunculales</taxon>
        <taxon>Circaeasteraceae</taxon>
        <taxon>Kingdonia</taxon>
    </lineage>
</organism>
<dbReference type="SUPFAM" id="SSF55486">
    <property type="entry name" value="Metalloproteases ('zincins'), catalytic domain"/>
    <property type="match status" value="1"/>
</dbReference>
<dbReference type="FunFam" id="3.40.390.10:FF:000018">
    <property type="entry name" value="Metalloendoproteinase 1"/>
    <property type="match status" value="1"/>
</dbReference>
<dbReference type="PANTHER" id="PTHR10201:SF321">
    <property type="entry name" value="METALLOENDOPROTEINASE 4-MMP"/>
    <property type="match status" value="1"/>
</dbReference>
<keyword evidence="9" id="KW-0325">Glycoprotein</keyword>
<feature type="binding site" evidence="11">
    <location>
        <position position="219"/>
    </location>
    <ligand>
        <name>Ca(2+)</name>
        <dbReference type="ChEBI" id="CHEBI:29108"/>
        <label>3</label>
    </ligand>
</feature>
<name>A0A7J7LG82_9MAGN</name>